<dbReference type="SMART" id="SM00355">
    <property type="entry name" value="ZnF_C2H2"/>
    <property type="match status" value="5"/>
</dbReference>
<dbReference type="GO" id="GO:0008270">
    <property type="term" value="F:zinc ion binding"/>
    <property type="evidence" value="ECO:0007669"/>
    <property type="project" value="UniProtKB-KW"/>
</dbReference>
<dbReference type="GO" id="GO:0005634">
    <property type="term" value="C:nucleus"/>
    <property type="evidence" value="ECO:0007669"/>
    <property type="project" value="UniProtKB-SubCell"/>
</dbReference>
<evidence type="ECO:0000313" key="14">
    <source>
        <dbReference type="Proteomes" id="UP000593567"/>
    </source>
</evidence>
<dbReference type="FunFam" id="3.30.160.60:FF:001156">
    <property type="entry name" value="Zinc finger protein 407"/>
    <property type="match status" value="1"/>
</dbReference>
<evidence type="ECO:0000256" key="6">
    <source>
        <dbReference type="ARBA" id="ARBA00022833"/>
    </source>
</evidence>
<dbReference type="AlphaFoldDB" id="A0A7J7JZP3"/>
<comment type="subcellular location">
    <subcellularLocation>
        <location evidence="1">Nucleus</location>
    </subcellularLocation>
</comment>
<dbReference type="Gene3D" id="3.30.160.60">
    <property type="entry name" value="Classic Zinc Finger"/>
    <property type="match status" value="5"/>
</dbReference>
<proteinExistence type="inferred from homology"/>
<feature type="domain" description="C2H2-type" evidence="12">
    <location>
        <begin position="92"/>
        <end position="119"/>
    </location>
</feature>
<reference evidence="13" key="1">
    <citation type="submission" date="2020-06" db="EMBL/GenBank/DDBJ databases">
        <title>Draft genome of Bugula neritina, a colonial animal packing powerful symbionts and potential medicines.</title>
        <authorList>
            <person name="Rayko M."/>
        </authorList>
    </citation>
    <scope>NUCLEOTIDE SEQUENCE [LARGE SCALE GENOMIC DNA]</scope>
    <source>
        <strain evidence="13">Kwan_BN1</strain>
    </source>
</reference>
<keyword evidence="8" id="KW-0238">DNA-binding</keyword>
<dbReference type="SUPFAM" id="SSF57667">
    <property type="entry name" value="beta-beta-alpha zinc fingers"/>
    <property type="match status" value="3"/>
</dbReference>
<dbReference type="OrthoDB" id="8918594at2759"/>
<dbReference type="InterPro" id="IPR036236">
    <property type="entry name" value="Znf_C2H2_sf"/>
</dbReference>
<evidence type="ECO:0000256" key="2">
    <source>
        <dbReference type="ARBA" id="ARBA00006991"/>
    </source>
</evidence>
<feature type="domain" description="C2H2-type" evidence="12">
    <location>
        <begin position="176"/>
        <end position="203"/>
    </location>
</feature>
<dbReference type="Pfam" id="PF00096">
    <property type="entry name" value="zf-C2H2"/>
    <property type="match status" value="5"/>
</dbReference>
<evidence type="ECO:0000256" key="8">
    <source>
        <dbReference type="ARBA" id="ARBA00023125"/>
    </source>
</evidence>
<keyword evidence="14" id="KW-1185">Reference proteome</keyword>
<gene>
    <name evidence="13" type="ORF">EB796_009857</name>
</gene>
<dbReference type="PROSITE" id="PS50157">
    <property type="entry name" value="ZINC_FINGER_C2H2_2"/>
    <property type="match status" value="5"/>
</dbReference>
<accession>A0A7J7JZP3</accession>
<evidence type="ECO:0000256" key="3">
    <source>
        <dbReference type="ARBA" id="ARBA00022723"/>
    </source>
</evidence>
<name>A0A7J7JZP3_BUGNE</name>
<sequence>MFVDRVEVISETSTLCDEEVELPNDIEVEYFECAEKADNSNSVTLLCSQEEQAEEGERQRAEVDMINLNSSKDLYIRRLDGGKLFQCPYCGMKCNLCGQKYAQKRSLTTHMRTHREEKPFQCHTCDRTFANKSGLNYHVKIHTGEKPFQCDICNRRFTQKTNLNFHLRIHTGEKPYQCDTCDRKFTQKSQLDAHMRTHTGEKPFQCHICSSKFTQKSNLDYHMKIHHTGK</sequence>
<evidence type="ECO:0000256" key="9">
    <source>
        <dbReference type="ARBA" id="ARBA00023163"/>
    </source>
</evidence>
<keyword evidence="7" id="KW-0805">Transcription regulation</keyword>
<dbReference type="PROSITE" id="PS00028">
    <property type="entry name" value="ZINC_FINGER_C2H2_1"/>
    <property type="match status" value="5"/>
</dbReference>
<dbReference type="FunFam" id="3.30.160.60:FF:001506">
    <property type="entry name" value="Zinc finger protein"/>
    <property type="match status" value="1"/>
</dbReference>
<comment type="caution">
    <text evidence="13">The sequence shown here is derived from an EMBL/GenBank/DDBJ whole genome shotgun (WGS) entry which is preliminary data.</text>
</comment>
<dbReference type="FunFam" id="3.30.160.60:FF:000290">
    <property type="entry name" value="Zinc finger protein 697 isoform X1"/>
    <property type="match status" value="1"/>
</dbReference>
<keyword evidence="3" id="KW-0479">Metal-binding</keyword>
<keyword evidence="10" id="KW-0539">Nucleus</keyword>
<feature type="domain" description="C2H2-type" evidence="12">
    <location>
        <begin position="120"/>
        <end position="147"/>
    </location>
</feature>
<organism evidence="13 14">
    <name type="scientific">Bugula neritina</name>
    <name type="common">Brown bryozoan</name>
    <name type="synonym">Sertularia neritina</name>
    <dbReference type="NCBI Taxonomy" id="10212"/>
    <lineage>
        <taxon>Eukaryota</taxon>
        <taxon>Metazoa</taxon>
        <taxon>Spiralia</taxon>
        <taxon>Lophotrochozoa</taxon>
        <taxon>Bryozoa</taxon>
        <taxon>Gymnolaemata</taxon>
        <taxon>Cheilostomatida</taxon>
        <taxon>Flustrina</taxon>
        <taxon>Buguloidea</taxon>
        <taxon>Bugulidae</taxon>
        <taxon>Bugula</taxon>
    </lineage>
</organism>
<keyword evidence="5 11" id="KW-0863">Zinc-finger</keyword>
<evidence type="ECO:0000256" key="11">
    <source>
        <dbReference type="PROSITE-ProRule" id="PRU00042"/>
    </source>
</evidence>
<evidence type="ECO:0000256" key="1">
    <source>
        <dbReference type="ARBA" id="ARBA00004123"/>
    </source>
</evidence>
<comment type="similarity">
    <text evidence="2">Belongs to the krueppel C2H2-type zinc-finger protein family.</text>
</comment>
<keyword evidence="6" id="KW-0862">Zinc</keyword>
<keyword evidence="9" id="KW-0804">Transcription</keyword>
<dbReference type="PANTHER" id="PTHR24394">
    <property type="entry name" value="ZINC FINGER PROTEIN"/>
    <property type="match status" value="1"/>
</dbReference>
<evidence type="ECO:0000256" key="10">
    <source>
        <dbReference type="ARBA" id="ARBA00023242"/>
    </source>
</evidence>
<dbReference type="FunFam" id="3.30.160.60:FF:003288">
    <property type="entry name" value="Uncharacterized protein"/>
    <property type="match status" value="1"/>
</dbReference>
<protein>
    <recommendedName>
        <fullName evidence="12">C2H2-type domain-containing protein</fullName>
    </recommendedName>
</protein>
<dbReference type="PANTHER" id="PTHR24394:SF29">
    <property type="entry name" value="MYONEURIN"/>
    <property type="match status" value="1"/>
</dbReference>
<feature type="domain" description="C2H2-type" evidence="12">
    <location>
        <begin position="204"/>
        <end position="230"/>
    </location>
</feature>
<evidence type="ECO:0000259" key="12">
    <source>
        <dbReference type="PROSITE" id="PS50157"/>
    </source>
</evidence>
<dbReference type="EMBL" id="VXIV02001558">
    <property type="protein sequence ID" value="KAF6031852.1"/>
    <property type="molecule type" value="Genomic_DNA"/>
</dbReference>
<feature type="domain" description="C2H2-type" evidence="12">
    <location>
        <begin position="148"/>
        <end position="175"/>
    </location>
</feature>
<evidence type="ECO:0000313" key="13">
    <source>
        <dbReference type="EMBL" id="KAF6031852.1"/>
    </source>
</evidence>
<dbReference type="GO" id="GO:0000981">
    <property type="term" value="F:DNA-binding transcription factor activity, RNA polymerase II-specific"/>
    <property type="evidence" value="ECO:0007669"/>
    <property type="project" value="TreeGrafter"/>
</dbReference>
<evidence type="ECO:0000256" key="4">
    <source>
        <dbReference type="ARBA" id="ARBA00022737"/>
    </source>
</evidence>
<dbReference type="InterPro" id="IPR013087">
    <property type="entry name" value="Znf_C2H2_type"/>
</dbReference>
<evidence type="ECO:0000256" key="7">
    <source>
        <dbReference type="ARBA" id="ARBA00023015"/>
    </source>
</evidence>
<keyword evidence="4" id="KW-0677">Repeat</keyword>
<dbReference type="FunFam" id="3.30.160.60:FF:000100">
    <property type="entry name" value="Zinc finger 45-like"/>
    <property type="match status" value="1"/>
</dbReference>
<evidence type="ECO:0000256" key="5">
    <source>
        <dbReference type="ARBA" id="ARBA00022771"/>
    </source>
</evidence>
<dbReference type="Proteomes" id="UP000593567">
    <property type="component" value="Unassembled WGS sequence"/>
</dbReference>
<dbReference type="GO" id="GO:0003677">
    <property type="term" value="F:DNA binding"/>
    <property type="evidence" value="ECO:0007669"/>
    <property type="project" value="UniProtKB-KW"/>
</dbReference>